<dbReference type="AlphaFoldDB" id="A0A834T4L6"/>
<evidence type="ECO:0000259" key="7">
    <source>
        <dbReference type="Pfam" id="PF25490"/>
    </source>
</evidence>
<dbReference type="InterPro" id="IPR008999">
    <property type="entry name" value="Actin-crosslinking"/>
</dbReference>
<dbReference type="InterPro" id="IPR057232">
    <property type="entry name" value="DUF7910"/>
</dbReference>
<dbReference type="SUPFAM" id="SSF50405">
    <property type="entry name" value="Actin-crosslinking proteins"/>
    <property type="match status" value="1"/>
</dbReference>
<evidence type="ECO:0000313" key="8">
    <source>
        <dbReference type="EMBL" id="KAF7815589.1"/>
    </source>
</evidence>
<dbReference type="GO" id="GO:0015629">
    <property type="term" value="C:actin cytoskeleton"/>
    <property type="evidence" value="ECO:0007669"/>
    <property type="project" value="TreeGrafter"/>
</dbReference>
<reference evidence="8" key="1">
    <citation type="submission" date="2020-09" db="EMBL/GenBank/DDBJ databases">
        <title>Genome-Enabled Discovery of Anthraquinone Biosynthesis in Senna tora.</title>
        <authorList>
            <person name="Kang S.-H."/>
            <person name="Pandey R.P."/>
            <person name="Lee C.-M."/>
            <person name="Sim J.-S."/>
            <person name="Jeong J.-T."/>
            <person name="Choi B.-S."/>
            <person name="Jung M."/>
            <person name="Ginzburg D."/>
            <person name="Zhao K."/>
            <person name="Won S.Y."/>
            <person name="Oh T.-J."/>
            <person name="Yu Y."/>
            <person name="Kim N.-H."/>
            <person name="Lee O.R."/>
            <person name="Lee T.-H."/>
            <person name="Bashyal P."/>
            <person name="Kim T.-S."/>
            <person name="Lee W.-H."/>
            <person name="Kawkins C."/>
            <person name="Kim C.-K."/>
            <person name="Kim J.S."/>
            <person name="Ahn B.O."/>
            <person name="Rhee S.Y."/>
            <person name="Sohng J.K."/>
        </authorList>
    </citation>
    <scope>NUCLEOTIDE SEQUENCE</scope>
    <source>
        <tissue evidence="8">Leaf</tissue>
    </source>
</reference>
<evidence type="ECO:0000256" key="5">
    <source>
        <dbReference type="SAM" id="SignalP"/>
    </source>
</evidence>
<evidence type="ECO:0000256" key="4">
    <source>
        <dbReference type="RuleBase" id="RU361153"/>
    </source>
</evidence>
<dbReference type="GO" id="GO:0007163">
    <property type="term" value="P:establishment or maintenance of cell polarity"/>
    <property type="evidence" value="ECO:0007669"/>
    <property type="project" value="TreeGrafter"/>
</dbReference>
<dbReference type="CDD" id="cd00257">
    <property type="entry name" value="beta-trefoil_FSCN-like"/>
    <property type="match status" value="1"/>
</dbReference>
<keyword evidence="2 4" id="KW-0378">Hydrolase</keyword>
<feature type="domain" description="Glycoside hydrolase family 5" evidence="6">
    <location>
        <begin position="209"/>
        <end position="485"/>
    </location>
</feature>
<proteinExistence type="inferred from homology"/>
<dbReference type="GO" id="GO:0016477">
    <property type="term" value="P:cell migration"/>
    <property type="evidence" value="ECO:0007669"/>
    <property type="project" value="TreeGrafter"/>
</dbReference>
<organism evidence="8 9">
    <name type="scientific">Senna tora</name>
    <dbReference type="NCBI Taxonomy" id="362788"/>
    <lineage>
        <taxon>Eukaryota</taxon>
        <taxon>Viridiplantae</taxon>
        <taxon>Streptophyta</taxon>
        <taxon>Embryophyta</taxon>
        <taxon>Tracheophyta</taxon>
        <taxon>Spermatophyta</taxon>
        <taxon>Magnoliopsida</taxon>
        <taxon>eudicotyledons</taxon>
        <taxon>Gunneridae</taxon>
        <taxon>Pentapetalae</taxon>
        <taxon>rosids</taxon>
        <taxon>fabids</taxon>
        <taxon>Fabales</taxon>
        <taxon>Fabaceae</taxon>
        <taxon>Caesalpinioideae</taxon>
        <taxon>Cassia clade</taxon>
        <taxon>Senna</taxon>
    </lineage>
</organism>
<dbReference type="PANTHER" id="PTHR10551:SF14">
    <property type="entry name" value="CELLULASE CONTAINING PROTEIN, EXPRESSED"/>
    <property type="match status" value="1"/>
</dbReference>
<evidence type="ECO:0000313" key="9">
    <source>
        <dbReference type="Proteomes" id="UP000634136"/>
    </source>
</evidence>
<feature type="signal peptide" evidence="5">
    <location>
        <begin position="1"/>
        <end position="25"/>
    </location>
</feature>
<dbReference type="SUPFAM" id="SSF51445">
    <property type="entry name" value="(Trans)glycosidases"/>
    <property type="match status" value="1"/>
</dbReference>
<feature type="chain" id="PRO_5032973241" evidence="5">
    <location>
        <begin position="26"/>
        <end position="505"/>
    </location>
</feature>
<dbReference type="InterPro" id="IPR010431">
    <property type="entry name" value="Fascin"/>
</dbReference>
<evidence type="ECO:0000256" key="1">
    <source>
        <dbReference type="ARBA" id="ARBA00005641"/>
    </source>
</evidence>
<dbReference type="GO" id="GO:0000272">
    <property type="term" value="P:polysaccharide catabolic process"/>
    <property type="evidence" value="ECO:0007669"/>
    <property type="project" value="InterPro"/>
</dbReference>
<keyword evidence="9" id="KW-1185">Reference proteome</keyword>
<protein>
    <submittedName>
        <fullName evidence="8">Putative glucan 1,3-beta-glucosidase A</fullName>
    </submittedName>
</protein>
<dbReference type="Gene3D" id="2.80.10.50">
    <property type="match status" value="1"/>
</dbReference>
<dbReference type="GO" id="GO:0004553">
    <property type="term" value="F:hydrolase activity, hydrolyzing O-glycosyl compounds"/>
    <property type="evidence" value="ECO:0007669"/>
    <property type="project" value="InterPro"/>
</dbReference>
<name>A0A834T4L6_9FABA</name>
<evidence type="ECO:0000256" key="3">
    <source>
        <dbReference type="ARBA" id="ARBA00023295"/>
    </source>
</evidence>
<dbReference type="Pfam" id="PF25490">
    <property type="entry name" value="DUF7910"/>
    <property type="match status" value="1"/>
</dbReference>
<dbReference type="Proteomes" id="UP000634136">
    <property type="component" value="Unassembled WGS sequence"/>
</dbReference>
<dbReference type="InterPro" id="IPR001547">
    <property type="entry name" value="Glyco_hydro_5"/>
</dbReference>
<accession>A0A834T4L6</accession>
<comment type="similarity">
    <text evidence="1 4">Belongs to the glycosyl hydrolase 5 (cellulase A) family.</text>
</comment>
<dbReference type="PANTHER" id="PTHR10551">
    <property type="entry name" value="FASCIN"/>
    <property type="match status" value="1"/>
</dbReference>
<dbReference type="Pfam" id="PF00150">
    <property type="entry name" value="Cellulase"/>
    <property type="match status" value="1"/>
</dbReference>
<keyword evidence="3 4" id="KW-0326">Glycosidase</keyword>
<evidence type="ECO:0000259" key="6">
    <source>
        <dbReference type="Pfam" id="PF00150"/>
    </source>
</evidence>
<dbReference type="InterPro" id="IPR017853">
    <property type="entry name" value="GH"/>
</dbReference>
<comment type="caution">
    <text evidence="8">The sequence shown here is derived from an EMBL/GenBank/DDBJ whole genome shotgun (WGS) entry which is preliminary data.</text>
</comment>
<dbReference type="GO" id="GO:0005737">
    <property type="term" value="C:cytoplasm"/>
    <property type="evidence" value="ECO:0007669"/>
    <property type="project" value="TreeGrafter"/>
</dbReference>
<dbReference type="GO" id="GO:0051015">
    <property type="term" value="F:actin filament binding"/>
    <property type="evidence" value="ECO:0007669"/>
    <property type="project" value="InterPro"/>
</dbReference>
<feature type="domain" description="DUF7910" evidence="7">
    <location>
        <begin position="112"/>
        <end position="187"/>
    </location>
</feature>
<sequence length="505" mass="57046">MGNLRIWLLRLFVFGIIAFFPVSESSPSHLHVQKRAQPQAKAEAVTTKPDFKLRGTNLGGWLLVEGWIKPSLFQGIPNKDFLDGTVLEFKSVTTKKYLCSENGGGGFVEASCNDTCDGIEVVAVVTNDTESETFEIIKESKDSNRVRIRASNGFYLQAKTEKSVTADIAAVIGWENNDPTVFNLTIVSHIDGDFQLQNGYGAQAAQVMQEHYDTFIVESDFKFMNYSGVNAVRIPVGWWTTKDPNPPFPFVSGTLKALDNAFEWAKTYGLKVVLDLHAAPGSQNGVAHSTTRDGSLEWGKTYANIEETLEVIEFFAKRYGKHNSLHGFELINEPLYPYVTLKSLEEYYRAAHKVVRKYSPTVYVIFSIRLSFTEAEVPSIHELFTLANSLNDDKIVVDVHWYSLYYDIFTGLSAQQHIDYIKHNRSQQMADLLNNSGNALINIGEWSCAWSVENATTQELKDFANAQIQVYDQATFGWTFWTWKNVEDNWSLKLLIENSIINLRS</sequence>
<keyword evidence="5" id="KW-0732">Signal</keyword>
<gene>
    <name evidence="8" type="ORF">G2W53_029558</name>
</gene>
<dbReference type="GO" id="GO:0051017">
    <property type="term" value="P:actin filament bundle assembly"/>
    <property type="evidence" value="ECO:0007669"/>
    <property type="project" value="TreeGrafter"/>
</dbReference>
<dbReference type="OrthoDB" id="62120at2759"/>
<dbReference type="EMBL" id="JAAIUW010000009">
    <property type="protein sequence ID" value="KAF7815589.1"/>
    <property type="molecule type" value="Genomic_DNA"/>
</dbReference>
<evidence type="ECO:0000256" key="2">
    <source>
        <dbReference type="ARBA" id="ARBA00022801"/>
    </source>
</evidence>
<dbReference type="Gene3D" id="3.20.20.80">
    <property type="entry name" value="Glycosidases"/>
    <property type="match status" value="1"/>
</dbReference>